<dbReference type="Proteomes" id="UP001589776">
    <property type="component" value="Unassembled WGS sequence"/>
</dbReference>
<dbReference type="Pfam" id="PF18730">
    <property type="entry name" value="HEPN_Cthe2314"/>
    <property type="match status" value="1"/>
</dbReference>
<dbReference type="InterPro" id="IPR041394">
    <property type="entry name" value="HEPN_Cthe2314"/>
</dbReference>
<evidence type="ECO:0000313" key="2">
    <source>
        <dbReference type="EMBL" id="MFC0211330.1"/>
    </source>
</evidence>
<comment type="caution">
    <text evidence="2">The sequence shown here is derived from an EMBL/GenBank/DDBJ whole genome shotgun (WGS) entry which is preliminary data.</text>
</comment>
<name>A0ABV6DFA7_9BACL</name>
<organism evidence="2 3">
    <name type="scientific">Paenibacillus chartarius</name>
    <dbReference type="NCBI Taxonomy" id="747481"/>
    <lineage>
        <taxon>Bacteria</taxon>
        <taxon>Bacillati</taxon>
        <taxon>Bacillota</taxon>
        <taxon>Bacilli</taxon>
        <taxon>Bacillales</taxon>
        <taxon>Paenibacillaceae</taxon>
        <taxon>Paenibacillus</taxon>
    </lineage>
</organism>
<evidence type="ECO:0000259" key="1">
    <source>
        <dbReference type="Pfam" id="PF18730"/>
    </source>
</evidence>
<evidence type="ECO:0000313" key="3">
    <source>
        <dbReference type="Proteomes" id="UP001589776"/>
    </source>
</evidence>
<proteinExistence type="predicted"/>
<keyword evidence="3" id="KW-1185">Reference proteome</keyword>
<gene>
    <name evidence="2" type="ORF">ACFFK0_02500</name>
</gene>
<protein>
    <submittedName>
        <fullName evidence="2">Cthe_2314 family HEPN domain-containing protein</fullName>
    </submittedName>
</protein>
<sequence length="239" mass="28418">MLRVLFNEPKRTMKDGQRQVTEQLNRFIGGLSDGTFRAAKSEQKLAQYAIWSRGFQVGLDELEQSVYCSVRYAESIKSSFVEDMEEGEHDEYRRFVYFYKNGLIRVFSLLDKLGYFLDDWLQLQTEQVKPHFSFFTVLRRMYERHAVPQLQQQLYELKAAHKQSLTNLRKQRNMEIHYVNAEMLDDWKLNAYRPGDKFAVENVRFEAQELSDAYAMVEGCLLAVFRYLNETAEEKQQRK</sequence>
<accession>A0ABV6DFA7</accession>
<dbReference type="EMBL" id="JBHLWN010000014">
    <property type="protein sequence ID" value="MFC0211330.1"/>
    <property type="molecule type" value="Genomic_DNA"/>
</dbReference>
<feature type="domain" description="Cthe-2314-like HEPN" evidence="1">
    <location>
        <begin position="51"/>
        <end position="229"/>
    </location>
</feature>
<reference evidence="2 3" key="1">
    <citation type="submission" date="2024-09" db="EMBL/GenBank/DDBJ databases">
        <authorList>
            <person name="Sun Q."/>
            <person name="Mori K."/>
        </authorList>
    </citation>
    <scope>NUCLEOTIDE SEQUENCE [LARGE SCALE GENOMIC DNA]</scope>
    <source>
        <strain evidence="2 3">CCM 7759</strain>
    </source>
</reference>
<dbReference type="RefSeq" id="WP_377468303.1">
    <property type="nucleotide sequence ID" value="NZ_JBHLWN010000014.1"/>
</dbReference>